<dbReference type="EMBL" id="JAESND010000006">
    <property type="protein sequence ID" value="MBM3116666.1"/>
    <property type="molecule type" value="Genomic_DNA"/>
</dbReference>
<dbReference type="InterPro" id="IPR004323">
    <property type="entry name" value="Ion_tolerance_CutA"/>
</dbReference>
<dbReference type="Gene3D" id="3.30.70.120">
    <property type="match status" value="1"/>
</dbReference>
<protein>
    <submittedName>
        <fullName evidence="2">Divalent-cation tolerance protein CutA</fullName>
    </submittedName>
</protein>
<dbReference type="Pfam" id="PF03091">
    <property type="entry name" value="CutA1"/>
    <property type="match status" value="1"/>
</dbReference>
<evidence type="ECO:0000256" key="1">
    <source>
        <dbReference type="ARBA" id="ARBA00010169"/>
    </source>
</evidence>
<dbReference type="SUPFAM" id="SSF54913">
    <property type="entry name" value="GlnB-like"/>
    <property type="match status" value="1"/>
</dbReference>
<dbReference type="InterPro" id="IPR015867">
    <property type="entry name" value="N-reg_PII/ATP_PRibTrfase_C"/>
</dbReference>
<evidence type="ECO:0000313" key="3">
    <source>
        <dbReference type="Proteomes" id="UP000809431"/>
    </source>
</evidence>
<name>A0ABS2BM25_9NEIS</name>
<evidence type="ECO:0000313" key="2">
    <source>
        <dbReference type="EMBL" id="MBM3116666.1"/>
    </source>
</evidence>
<comment type="caution">
    <text evidence="2">The sequence shown here is derived from an EMBL/GenBank/DDBJ whole genome shotgun (WGS) entry which is preliminary data.</text>
</comment>
<comment type="similarity">
    <text evidence="1">Belongs to the CutA family.</text>
</comment>
<keyword evidence="3" id="KW-1185">Reference proteome</keyword>
<reference evidence="2 3" key="1">
    <citation type="submission" date="2021-01" db="EMBL/GenBank/DDBJ databases">
        <title>Draft Genome Sequence and Polyhydroxyalkanoate Biosynthetic Potential of Jeongeupia naejangsanensis Type Strain DSM 24253.</title>
        <authorList>
            <person name="Turrini P."/>
            <person name="Artuso I."/>
            <person name="Lugli G.A."/>
            <person name="Frangipani E."/>
            <person name="Ventura M."/>
            <person name="Visca P."/>
        </authorList>
    </citation>
    <scope>NUCLEOTIDE SEQUENCE [LARGE SCALE GENOMIC DNA]</scope>
    <source>
        <strain evidence="2 3">DSM 24253</strain>
    </source>
</reference>
<dbReference type="Proteomes" id="UP000809431">
    <property type="component" value="Unassembled WGS sequence"/>
</dbReference>
<dbReference type="PANTHER" id="PTHR23419">
    <property type="entry name" value="DIVALENT CATION TOLERANCE CUTA-RELATED"/>
    <property type="match status" value="1"/>
</dbReference>
<proteinExistence type="inferred from homology"/>
<dbReference type="RefSeq" id="WP_203538907.1">
    <property type="nucleotide sequence ID" value="NZ_JAESND010000006.1"/>
</dbReference>
<sequence>MNTPDQSATPHGAVVIICNCPDAAVADRLAAGLVEARLVACVNRLAPVRSTYRWEGRIETAEEVPLLAKTTLAAYAAVEEWLSTHHPYTLPEIIALPVAAGLPAYLAWLGNEVNP</sequence>
<organism evidence="2 3">
    <name type="scientific">Jeongeupia naejangsanensis</name>
    <dbReference type="NCBI Taxonomy" id="613195"/>
    <lineage>
        <taxon>Bacteria</taxon>
        <taxon>Pseudomonadati</taxon>
        <taxon>Pseudomonadota</taxon>
        <taxon>Betaproteobacteria</taxon>
        <taxon>Neisseriales</taxon>
        <taxon>Chitinibacteraceae</taxon>
        <taxon>Jeongeupia</taxon>
    </lineage>
</organism>
<dbReference type="InterPro" id="IPR011322">
    <property type="entry name" value="N-reg_PII-like_a/b"/>
</dbReference>
<gene>
    <name evidence="2" type="ORF">JMJ54_12570</name>
</gene>
<dbReference type="PANTHER" id="PTHR23419:SF8">
    <property type="entry name" value="FI09726P"/>
    <property type="match status" value="1"/>
</dbReference>
<accession>A0ABS2BM25</accession>